<name>A0A932GSF1_UNCTE</name>
<accession>A0A932GSF1</accession>
<dbReference type="GO" id="GO:0005737">
    <property type="term" value="C:cytoplasm"/>
    <property type="evidence" value="ECO:0007669"/>
    <property type="project" value="TreeGrafter"/>
</dbReference>
<evidence type="ECO:0000313" key="2">
    <source>
        <dbReference type="Proteomes" id="UP000741360"/>
    </source>
</evidence>
<reference evidence="1" key="1">
    <citation type="submission" date="2020-07" db="EMBL/GenBank/DDBJ databases">
        <title>Huge and variable diversity of episymbiotic CPR bacteria and DPANN archaea in groundwater ecosystems.</title>
        <authorList>
            <person name="He C.Y."/>
            <person name="Keren R."/>
            <person name="Whittaker M."/>
            <person name="Farag I.F."/>
            <person name="Doudna J."/>
            <person name="Cate J.H.D."/>
            <person name="Banfield J.F."/>
        </authorList>
    </citation>
    <scope>NUCLEOTIDE SEQUENCE</scope>
    <source>
        <strain evidence="1">NC_groundwater_717_Ag_S-0.2um_59_8</strain>
    </source>
</reference>
<dbReference type="InterPro" id="IPR036291">
    <property type="entry name" value="NAD(P)-bd_dom_sf"/>
</dbReference>
<dbReference type="AlphaFoldDB" id="A0A932GSF1"/>
<protein>
    <submittedName>
        <fullName evidence="1">Ornithine cyclodeaminase family protein</fullName>
    </submittedName>
</protein>
<gene>
    <name evidence="1" type="ORF">HYY65_13405</name>
</gene>
<dbReference type="EMBL" id="JACPSX010000258">
    <property type="protein sequence ID" value="MBI3016022.1"/>
    <property type="molecule type" value="Genomic_DNA"/>
</dbReference>
<dbReference type="PIRSF" id="PIRSF001439">
    <property type="entry name" value="CryM"/>
    <property type="match status" value="1"/>
</dbReference>
<dbReference type="Gene3D" id="3.40.50.720">
    <property type="entry name" value="NAD(P)-binding Rossmann-like Domain"/>
    <property type="match status" value="1"/>
</dbReference>
<dbReference type="Proteomes" id="UP000741360">
    <property type="component" value="Unassembled WGS sequence"/>
</dbReference>
<dbReference type="PANTHER" id="PTHR13812:SF19">
    <property type="entry name" value="KETIMINE REDUCTASE MU-CRYSTALLIN"/>
    <property type="match status" value="1"/>
</dbReference>
<evidence type="ECO:0000313" key="1">
    <source>
        <dbReference type="EMBL" id="MBI3016022.1"/>
    </source>
</evidence>
<dbReference type="PANTHER" id="PTHR13812">
    <property type="entry name" value="KETIMINE REDUCTASE MU-CRYSTALLIN"/>
    <property type="match status" value="1"/>
</dbReference>
<organism evidence="1 2">
    <name type="scientific">Tectimicrobiota bacterium</name>
    <dbReference type="NCBI Taxonomy" id="2528274"/>
    <lineage>
        <taxon>Bacteria</taxon>
        <taxon>Pseudomonadati</taxon>
        <taxon>Nitrospinota/Tectimicrobiota group</taxon>
        <taxon>Candidatus Tectimicrobiota</taxon>
    </lineage>
</organism>
<sequence>MTLLLSNEDVEKVLTMEVCLEALETLYREVGEERAVATPRMDVHLPTPRSEGTEVPMAHYLKTMSGGTPSFGVAALRLTSDIVAWKKVGDLIRREKIPALPGNRWLGLVLLFSSANGELLAIMNDGVLQRMRVGGTNGLGIKYLARRDCRSAGLFGSGWQAGSQLMALCAVRSVTTIKVYSPTREHRQAFAQEMSGKLRVKVIPVDSPEEAARNVDLIVTATNSRQPFLKGLWLKPGMHLSCMQRDEAEDDAYGKSDVLVIHTHAMEHNFVSRDLVERHGRDGFEVRDHPIPRRIDWSRLPTLGDLAAGRIQGRTSDEQITCFVNNIGLGAQFAAVGARVYERARAQGLGRELPIDWFVESVHP</sequence>
<dbReference type="InterPro" id="IPR023401">
    <property type="entry name" value="ODC_N"/>
</dbReference>
<comment type="caution">
    <text evidence="1">The sequence shown here is derived from an EMBL/GenBank/DDBJ whole genome shotgun (WGS) entry which is preliminary data.</text>
</comment>
<dbReference type="Pfam" id="PF02423">
    <property type="entry name" value="OCD_Mu_crystall"/>
    <property type="match status" value="1"/>
</dbReference>
<dbReference type="Gene3D" id="3.30.1780.10">
    <property type="entry name" value="ornithine cyclodeaminase, domain 1"/>
    <property type="match status" value="1"/>
</dbReference>
<proteinExistence type="predicted"/>
<dbReference type="SUPFAM" id="SSF51735">
    <property type="entry name" value="NAD(P)-binding Rossmann-fold domains"/>
    <property type="match status" value="1"/>
</dbReference>
<dbReference type="InterPro" id="IPR003462">
    <property type="entry name" value="ODC_Mu_crystall"/>
</dbReference>